<dbReference type="EMBL" id="KL197748">
    <property type="protein sequence ID" value="KDQ51419.1"/>
    <property type="molecule type" value="Genomic_DNA"/>
</dbReference>
<keyword evidence="2" id="KW-1185">Reference proteome</keyword>
<dbReference type="InParanoid" id="A0A067P9K1"/>
<dbReference type="Proteomes" id="UP000027265">
    <property type="component" value="Unassembled WGS sequence"/>
</dbReference>
<gene>
    <name evidence="1" type="ORF">JAAARDRAFT_529785</name>
</gene>
<organism evidence="1 2">
    <name type="scientific">Jaapia argillacea MUCL 33604</name>
    <dbReference type="NCBI Taxonomy" id="933084"/>
    <lineage>
        <taxon>Eukaryota</taxon>
        <taxon>Fungi</taxon>
        <taxon>Dikarya</taxon>
        <taxon>Basidiomycota</taxon>
        <taxon>Agaricomycotina</taxon>
        <taxon>Agaricomycetes</taxon>
        <taxon>Agaricomycetidae</taxon>
        <taxon>Jaapiales</taxon>
        <taxon>Jaapiaceae</taxon>
        <taxon>Jaapia</taxon>
    </lineage>
</organism>
<dbReference type="AlphaFoldDB" id="A0A067P9K1"/>
<accession>A0A067P9K1</accession>
<dbReference type="HOGENOM" id="CLU_2413560_0_0_1"/>
<sequence length="92" mass="9862">MRDLCEVSLSPPLPFIWSPCPSSGFSSIPTGVANFLQHTDISETIPNPLMVASYHLIELVVHATTACSVFSVSLSSSPWAVSLGSEIPHLPR</sequence>
<reference evidence="2" key="1">
    <citation type="journal article" date="2014" name="Proc. Natl. Acad. Sci. U.S.A.">
        <title>Extensive sampling of basidiomycete genomes demonstrates inadequacy of the white-rot/brown-rot paradigm for wood decay fungi.</title>
        <authorList>
            <person name="Riley R."/>
            <person name="Salamov A.A."/>
            <person name="Brown D.W."/>
            <person name="Nagy L.G."/>
            <person name="Floudas D."/>
            <person name="Held B.W."/>
            <person name="Levasseur A."/>
            <person name="Lombard V."/>
            <person name="Morin E."/>
            <person name="Otillar R."/>
            <person name="Lindquist E.A."/>
            <person name="Sun H."/>
            <person name="LaButti K.M."/>
            <person name="Schmutz J."/>
            <person name="Jabbour D."/>
            <person name="Luo H."/>
            <person name="Baker S.E."/>
            <person name="Pisabarro A.G."/>
            <person name="Walton J.D."/>
            <person name="Blanchette R.A."/>
            <person name="Henrissat B."/>
            <person name="Martin F."/>
            <person name="Cullen D."/>
            <person name="Hibbett D.S."/>
            <person name="Grigoriev I.V."/>
        </authorList>
    </citation>
    <scope>NUCLEOTIDE SEQUENCE [LARGE SCALE GENOMIC DNA]</scope>
    <source>
        <strain evidence="2">MUCL 33604</strain>
    </source>
</reference>
<proteinExistence type="predicted"/>
<protein>
    <submittedName>
        <fullName evidence="1">Uncharacterized protein</fullName>
    </submittedName>
</protein>
<evidence type="ECO:0000313" key="1">
    <source>
        <dbReference type="EMBL" id="KDQ51419.1"/>
    </source>
</evidence>
<evidence type="ECO:0000313" key="2">
    <source>
        <dbReference type="Proteomes" id="UP000027265"/>
    </source>
</evidence>
<name>A0A067P9K1_9AGAM</name>